<dbReference type="Pfam" id="PF13532">
    <property type="entry name" value="2OG-FeII_Oxy_2"/>
    <property type="match status" value="1"/>
</dbReference>
<dbReference type="EMBL" id="RXOL01000001">
    <property type="protein sequence ID" value="RVQ69778.1"/>
    <property type="molecule type" value="Genomic_DNA"/>
</dbReference>
<dbReference type="Proteomes" id="UP000283003">
    <property type="component" value="Unassembled WGS sequence"/>
</dbReference>
<name>A0A437H286_9SPHN</name>
<dbReference type="SUPFAM" id="SSF51197">
    <property type="entry name" value="Clavaminate synthase-like"/>
    <property type="match status" value="1"/>
</dbReference>
<dbReference type="GO" id="GO:0032451">
    <property type="term" value="F:demethylase activity"/>
    <property type="evidence" value="ECO:0007669"/>
    <property type="project" value="TreeGrafter"/>
</dbReference>
<accession>A0A437H286</accession>
<gene>
    <name evidence="2" type="ORF">EKN06_03230</name>
</gene>
<keyword evidence="2" id="KW-0223">Dioxygenase</keyword>
<evidence type="ECO:0000259" key="1">
    <source>
        <dbReference type="PROSITE" id="PS51471"/>
    </source>
</evidence>
<keyword evidence="3" id="KW-1185">Reference proteome</keyword>
<dbReference type="InterPro" id="IPR032857">
    <property type="entry name" value="ALKBH4"/>
</dbReference>
<dbReference type="PROSITE" id="PS51471">
    <property type="entry name" value="FE2OG_OXY"/>
    <property type="match status" value="1"/>
</dbReference>
<sequence length="203" mass="22779">MQFDLFAPDHDDLSVAGLAVSEPLFATSETRQLCEAIDGSDLSPFRFQQWTGKRMTCSFGWHYDFAGGCIVRAEPMPAWLLEIRDRAIDAFGDDPGDYEQGMLIRYDPGAGIGWHRDRPQFGRIVGVSLGAPATMRLRRRNVQGFDRASFALDPGAAYRLDGVARREWEHSIVPMELTRWSITFRTLETKAVALPLAQGDPSR</sequence>
<dbReference type="GO" id="GO:0051213">
    <property type="term" value="F:dioxygenase activity"/>
    <property type="evidence" value="ECO:0007669"/>
    <property type="project" value="UniProtKB-KW"/>
</dbReference>
<proteinExistence type="predicted"/>
<dbReference type="PANTHER" id="PTHR12463">
    <property type="entry name" value="OXYGENASE-RELATED"/>
    <property type="match status" value="1"/>
</dbReference>
<dbReference type="InterPro" id="IPR027450">
    <property type="entry name" value="AlkB-like"/>
</dbReference>
<dbReference type="InterPro" id="IPR037151">
    <property type="entry name" value="AlkB-like_sf"/>
</dbReference>
<reference evidence="2 3" key="1">
    <citation type="submission" date="2018-12" db="EMBL/GenBank/DDBJ databases">
        <title>Croceicoccus ponticola sp. nov., a lipolytic bacterium isolated from seawater.</title>
        <authorList>
            <person name="Yoon J.-H."/>
        </authorList>
    </citation>
    <scope>NUCLEOTIDE SEQUENCE [LARGE SCALE GENOMIC DNA]</scope>
    <source>
        <strain evidence="2 3">GM-16</strain>
    </source>
</reference>
<dbReference type="OrthoDB" id="278699at2"/>
<protein>
    <submittedName>
        <fullName evidence="2">Alpha-ketoglutarate-dependent dioxygenase AlkB</fullName>
    </submittedName>
</protein>
<dbReference type="InterPro" id="IPR005123">
    <property type="entry name" value="Oxoglu/Fe-dep_dioxygenase_dom"/>
</dbReference>
<evidence type="ECO:0000313" key="2">
    <source>
        <dbReference type="EMBL" id="RVQ69778.1"/>
    </source>
</evidence>
<evidence type="ECO:0000313" key="3">
    <source>
        <dbReference type="Proteomes" id="UP000283003"/>
    </source>
</evidence>
<feature type="domain" description="Fe2OG dioxygenase" evidence="1">
    <location>
        <begin position="97"/>
        <end position="188"/>
    </location>
</feature>
<comment type="caution">
    <text evidence="2">The sequence shown here is derived from an EMBL/GenBank/DDBJ whole genome shotgun (WGS) entry which is preliminary data.</text>
</comment>
<dbReference type="PANTHER" id="PTHR12463:SF1">
    <property type="entry name" value="2-OXOGLUTARATE AND FE-DEPENDENT OXYGENASE FAMILY PROTEIN"/>
    <property type="match status" value="1"/>
</dbReference>
<dbReference type="Gene3D" id="2.60.120.590">
    <property type="entry name" value="Alpha-ketoglutarate-dependent dioxygenase AlkB-like"/>
    <property type="match status" value="1"/>
</dbReference>
<organism evidence="2 3">
    <name type="scientific">Croceicoccus ponticola</name>
    <dbReference type="NCBI Taxonomy" id="2217664"/>
    <lineage>
        <taxon>Bacteria</taxon>
        <taxon>Pseudomonadati</taxon>
        <taxon>Pseudomonadota</taxon>
        <taxon>Alphaproteobacteria</taxon>
        <taxon>Sphingomonadales</taxon>
        <taxon>Erythrobacteraceae</taxon>
        <taxon>Croceicoccus</taxon>
    </lineage>
</organism>
<keyword evidence="2" id="KW-0560">Oxidoreductase</keyword>
<dbReference type="AlphaFoldDB" id="A0A437H286"/>
<dbReference type="GO" id="GO:0070988">
    <property type="term" value="P:demethylation"/>
    <property type="evidence" value="ECO:0007669"/>
    <property type="project" value="InterPro"/>
</dbReference>